<evidence type="ECO:0000313" key="2">
    <source>
        <dbReference type="EMBL" id="MBM7549967.1"/>
    </source>
</evidence>
<protein>
    <submittedName>
        <fullName evidence="2">Uncharacterized protein</fullName>
    </submittedName>
</protein>
<sequence>MLKKKFNLLIYIVAIVFILFFTLNGFKLYSIKERDIENNNKVILEEENFNDYSLKLSKDINYNKLYVYKVKNDEFYVFIYSKSFIFDSYNLDDKFSTRENSLNTVAKNFKYKNNIKIDLDKEPVKVDIKSNKNYEIRNTFIKFFVIFILIFYLGYRKDKRKNLSTNL</sequence>
<dbReference type="Proteomes" id="UP000720595">
    <property type="component" value="Unassembled WGS sequence"/>
</dbReference>
<gene>
    <name evidence="2" type="ORF">JOD41_000689</name>
</gene>
<keyword evidence="1" id="KW-0472">Membrane</keyword>
<dbReference type="EMBL" id="JAFBDH010000002">
    <property type="protein sequence ID" value="MBM7549967.1"/>
    <property type="molecule type" value="Genomic_DNA"/>
</dbReference>
<proteinExistence type="predicted"/>
<feature type="transmembrane region" description="Helical" evidence="1">
    <location>
        <begin position="6"/>
        <end position="26"/>
    </location>
</feature>
<reference evidence="2 3" key="1">
    <citation type="submission" date="2021-01" db="EMBL/GenBank/DDBJ databases">
        <title>Genomic Encyclopedia of Type Strains, Phase IV (KMG-IV): sequencing the most valuable type-strain genomes for metagenomic binning, comparative biology and taxonomic classification.</title>
        <authorList>
            <person name="Goeker M."/>
        </authorList>
    </citation>
    <scope>NUCLEOTIDE SEQUENCE [LARGE SCALE GENOMIC DNA]</scope>
    <source>
        <strain evidence="2 3">DSM 21461</strain>
    </source>
</reference>
<comment type="caution">
    <text evidence="2">The sequence shown here is derived from an EMBL/GenBank/DDBJ whole genome shotgun (WGS) entry which is preliminary data.</text>
</comment>
<evidence type="ECO:0000256" key="1">
    <source>
        <dbReference type="SAM" id="Phobius"/>
    </source>
</evidence>
<keyword evidence="1" id="KW-1133">Transmembrane helix</keyword>
<organism evidence="2 3">
    <name type="scientific">Peptoniphilus gorbachii</name>
    <dbReference type="NCBI Taxonomy" id="411567"/>
    <lineage>
        <taxon>Bacteria</taxon>
        <taxon>Bacillati</taxon>
        <taxon>Bacillota</taxon>
        <taxon>Tissierellia</taxon>
        <taxon>Tissierellales</taxon>
        <taxon>Peptoniphilaceae</taxon>
        <taxon>Peptoniphilus</taxon>
    </lineage>
</organism>
<accession>A0ABS2MIX1</accession>
<dbReference type="RefSeq" id="WP_205051573.1">
    <property type="nucleotide sequence ID" value="NZ_JAFBDH010000002.1"/>
</dbReference>
<name>A0ABS2MIX1_9FIRM</name>
<feature type="transmembrane region" description="Helical" evidence="1">
    <location>
        <begin position="139"/>
        <end position="155"/>
    </location>
</feature>
<keyword evidence="3" id="KW-1185">Reference proteome</keyword>
<evidence type="ECO:0000313" key="3">
    <source>
        <dbReference type="Proteomes" id="UP000720595"/>
    </source>
</evidence>
<keyword evidence="1" id="KW-0812">Transmembrane</keyword>